<evidence type="ECO:0008006" key="3">
    <source>
        <dbReference type="Google" id="ProtNLM"/>
    </source>
</evidence>
<organism evidence="1 2">
    <name type="scientific">Lentzea albidocapillata subsp. violacea</name>
    <dbReference type="NCBI Taxonomy" id="128104"/>
    <lineage>
        <taxon>Bacteria</taxon>
        <taxon>Bacillati</taxon>
        <taxon>Actinomycetota</taxon>
        <taxon>Actinomycetes</taxon>
        <taxon>Pseudonocardiales</taxon>
        <taxon>Pseudonocardiaceae</taxon>
        <taxon>Lentzea</taxon>
    </lineage>
</organism>
<proteinExistence type="predicted"/>
<dbReference type="AlphaFoldDB" id="A0A1G8ZK50"/>
<accession>A0A1G8ZK50</accession>
<evidence type="ECO:0000313" key="1">
    <source>
        <dbReference type="EMBL" id="SDK14974.1"/>
    </source>
</evidence>
<dbReference type="Proteomes" id="UP000199682">
    <property type="component" value="Unassembled WGS sequence"/>
</dbReference>
<name>A0A1G8ZK50_9PSEU</name>
<reference evidence="2" key="1">
    <citation type="submission" date="2016-10" db="EMBL/GenBank/DDBJ databases">
        <authorList>
            <person name="Varghese N."/>
            <person name="Submissions S."/>
        </authorList>
    </citation>
    <scope>NUCLEOTIDE SEQUENCE [LARGE SCALE GENOMIC DNA]</scope>
    <source>
        <strain evidence="2">DSM 44796</strain>
    </source>
</reference>
<gene>
    <name evidence="1" type="ORF">SAMN04488074_104380</name>
</gene>
<sequence>MCSQHQAAFRLAYALPAVQRVAVGAGNPTHLRDLISATTLDVDRKRLSTYRIMKFDGYKLRNEPLDDVFAEVERALGVQLVRSRPTYGTQGATVGLPTTADTWVRVAWRTPEGVHLQAWFGGEAASSIVGVRKPELYRSYRWIDQRRSVVWRADEAEIVSSTAVQSTGVIDHEPDILPTWWNDLKASLAALAEFQTRRVGISQKHVTRRINQVFGDEGVKTEVDEWATAHAELHWGNVTGPEFCLLDWEAWGLGPRGLDAATLWGASLRVPAVADRVQEVFADDLNSRSGLLAQLLVCSNVVRINSGTPTPSPLLEPARHEAKRLLAALR</sequence>
<dbReference type="EMBL" id="FNET01000004">
    <property type="protein sequence ID" value="SDK14974.1"/>
    <property type="molecule type" value="Genomic_DNA"/>
</dbReference>
<evidence type="ECO:0000313" key="2">
    <source>
        <dbReference type="Proteomes" id="UP000199682"/>
    </source>
</evidence>
<protein>
    <recommendedName>
        <fullName evidence="3">Phosphotransferase enzyme family protein</fullName>
    </recommendedName>
</protein>
<dbReference type="RefSeq" id="WP_256334646.1">
    <property type="nucleotide sequence ID" value="NZ_FNET01000004.1"/>
</dbReference>